<accession>A0A835XH32</accession>
<proteinExistence type="predicted"/>
<dbReference type="Pfam" id="PF00069">
    <property type="entry name" value="Pkinase"/>
    <property type="match status" value="1"/>
</dbReference>
<gene>
    <name evidence="2" type="ORF">HYH03_018139</name>
</gene>
<dbReference type="AlphaFoldDB" id="A0A835XH32"/>
<reference evidence="2" key="1">
    <citation type="journal article" date="2020" name="bioRxiv">
        <title>Comparative genomics of Chlamydomonas.</title>
        <authorList>
            <person name="Craig R.J."/>
            <person name="Hasan A.R."/>
            <person name="Ness R.W."/>
            <person name="Keightley P.D."/>
        </authorList>
    </citation>
    <scope>NUCLEOTIDE SEQUENCE</scope>
    <source>
        <strain evidence="2">CCAP 11/70</strain>
    </source>
</reference>
<dbReference type="PANTHER" id="PTHR48011">
    <property type="entry name" value="CCR4-NOT TRANSCRIPTIONAL COMPLEX SUBUNIT CAF120-RELATED"/>
    <property type="match status" value="1"/>
</dbReference>
<evidence type="ECO:0000259" key="1">
    <source>
        <dbReference type="PROSITE" id="PS50011"/>
    </source>
</evidence>
<dbReference type="SUPFAM" id="SSF56112">
    <property type="entry name" value="Protein kinase-like (PK-like)"/>
    <property type="match status" value="1"/>
</dbReference>
<dbReference type="InterPro" id="IPR000719">
    <property type="entry name" value="Prot_kinase_dom"/>
</dbReference>
<dbReference type="InterPro" id="IPR052751">
    <property type="entry name" value="Plant_MAPKKK"/>
</dbReference>
<dbReference type="GO" id="GO:0004672">
    <property type="term" value="F:protein kinase activity"/>
    <property type="evidence" value="ECO:0007669"/>
    <property type="project" value="InterPro"/>
</dbReference>
<dbReference type="PROSITE" id="PS50011">
    <property type="entry name" value="PROTEIN_KINASE_DOM"/>
    <property type="match status" value="1"/>
</dbReference>
<keyword evidence="3" id="KW-1185">Reference proteome</keyword>
<dbReference type="InterPro" id="IPR011009">
    <property type="entry name" value="Kinase-like_dom_sf"/>
</dbReference>
<dbReference type="InterPro" id="IPR008271">
    <property type="entry name" value="Ser/Thr_kinase_AS"/>
</dbReference>
<evidence type="ECO:0000313" key="3">
    <source>
        <dbReference type="Proteomes" id="UP000612055"/>
    </source>
</evidence>
<dbReference type="OrthoDB" id="534005at2759"/>
<name>A0A835XH32_9CHLO</name>
<evidence type="ECO:0000313" key="2">
    <source>
        <dbReference type="EMBL" id="KAG2482962.1"/>
    </source>
</evidence>
<dbReference type="Gene3D" id="1.10.510.10">
    <property type="entry name" value="Transferase(Phosphotransferase) domain 1"/>
    <property type="match status" value="1"/>
</dbReference>
<dbReference type="PANTHER" id="PTHR48011:SF4">
    <property type="entry name" value="MITOGEN-ACTIVATED PROTEIN KINASE KINASE KINASE 19"/>
    <property type="match status" value="1"/>
</dbReference>
<feature type="domain" description="Protein kinase" evidence="1">
    <location>
        <begin position="93"/>
        <end position="363"/>
    </location>
</feature>
<sequence length="382" mass="40337">MPSALCHAHGELKDQLRLPTFGSEESLASSRASRLSSLAGEPYENYVDSSDSSGDDSRPHSFSLPRCDSSSILGRAASCSVSEFLAESGLASCKSSRLLGTGATCSVHLVTIHLPFGGTVTAARKTLPRHSDPHLRAKDDGLFARELEGLRAGSASPFVVRQLGTAVHDDRCELLLELAEGNTLEHELSEAMRRVPGLPTEPILPLPRLAELGASLLSALTAYHRQHYAHLDVKPANVLLTSSGRLMLGDAGCCLHVGEEGLTTLTLASGTPLFAAPELKAPRRPGLAPPAISTAADMYSVGVLLAVAVAFHRQTGRVLGFLRGDVPLPEFVPAPLKELITRLVAADPAVRPTAEEALAHPFFAGVDLASLEPRRSSAAPPQ</sequence>
<dbReference type="EMBL" id="JAEHOE010000195">
    <property type="protein sequence ID" value="KAG2482962.1"/>
    <property type="molecule type" value="Genomic_DNA"/>
</dbReference>
<dbReference type="GO" id="GO:0005524">
    <property type="term" value="F:ATP binding"/>
    <property type="evidence" value="ECO:0007669"/>
    <property type="project" value="InterPro"/>
</dbReference>
<dbReference type="PROSITE" id="PS00108">
    <property type="entry name" value="PROTEIN_KINASE_ST"/>
    <property type="match status" value="1"/>
</dbReference>
<comment type="caution">
    <text evidence="2">The sequence shown here is derived from an EMBL/GenBank/DDBJ whole genome shotgun (WGS) entry which is preliminary data.</text>
</comment>
<dbReference type="SMART" id="SM00220">
    <property type="entry name" value="S_TKc"/>
    <property type="match status" value="1"/>
</dbReference>
<dbReference type="GO" id="GO:0007165">
    <property type="term" value="P:signal transduction"/>
    <property type="evidence" value="ECO:0007669"/>
    <property type="project" value="TreeGrafter"/>
</dbReference>
<protein>
    <recommendedName>
        <fullName evidence="1">Protein kinase domain-containing protein</fullName>
    </recommendedName>
</protein>
<organism evidence="2 3">
    <name type="scientific">Edaphochlamys debaryana</name>
    <dbReference type="NCBI Taxonomy" id="47281"/>
    <lineage>
        <taxon>Eukaryota</taxon>
        <taxon>Viridiplantae</taxon>
        <taxon>Chlorophyta</taxon>
        <taxon>core chlorophytes</taxon>
        <taxon>Chlorophyceae</taxon>
        <taxon>CS clade</taxon>
        <taxon>Chlamydomonadales</taxon>
        <taxon>Chlamydomonadales incertae sedis</taxon>
        <taxon>Edaphochlamys</taxon>
    </lineage>
</organism>
<dbReference type="Proteomes" id="UP000612055">
    <property type="component" value="Unassembled WGS sequence"/>
</dbReference>